<gene>
    <name evidence="2" type="ORF">RS130_06610</name>
</gene>
<comment type="caution">
    <text evidence="2">The sequence shown here is derived from an EMBL/GenBank/DDBJ whole genome shotgun (WGS) entry which is preliminary data.</text>
</comment>
<organism evidence="2 3">
    <name type="scientific">Paraglaciecola aquimarina</name>
    <dbReference type="NCBI Taxonomy" id="1235557"/>
    <lineage>
        <taxon>Bacteria</taxon>
        <taxon>Pseudomonadati</taxon>
        <taxon>Pseudomonadota</taxon>
        <taxon>Gammaproteobacteria</taxon>
        <taxon>Alteromonadales</taxon>
        <taxon>Alteromonadaceae</taxon>
        <taxon>Paraglaciecola</taxon>
    </lineage>
</organism>
<feature type="region of interest" description="Disordered" evidence="1">
    <location>
        <begin position="1"/>
        <end position="64"/>
    </location>
</feature>
<evidence type="ECO:0000313" key="3">
    <source>
        <dbReference type="Proteomes" id="UP001247805"/>
    </source>
</evidence>
<name>A0ABU3SUH0_9ALTE</name>
<sequence>MKTTAQSRIETSESSIEELAVEQGTTRKLIESKPEVAPPNTDAIHIGDDDDTGGGGGNPSSYSTELGAEELNKRLTTDSITADTTDLFGETIDLNSGSLSFSYLDASLPCNNAIDMAVRRSFKGSRFTWASDLSMGDWQLDIPHIHTVQALSSGGWSGLWGDGKECSGNGNYGLISLQGVTYEPEQYWTGDTLHVPGKTNDKLLRNSGDGLIAPAGQYPKVTKSNWKISCIDRIENGRRIGESFVAHSPDGLTYTFSKLKRIEARPVGPLIRFNTYMMVTEIRDRFNNTVNYHYSGDNLSYILSSDGRRIDFTYQNSAHPKYVTSAIINGRQWHYHYSGSSLTSITRPDGKSWQFSMGMLGTVQPRNLHGSCTPGSAGRSFNVSITHPNGLVGTFNIRDTLHGRSNVPRQIATIKGKKDMTRCDSSLSIRSKELSGPDDK</sequence>
<reference evidence="2 3" key="1">
    <citation type="submission" date="2023-10" db="EMBL/GenBank/DDBJ databases">
        <title>Glaciecola aquimarina strain GGW-M5 nov., isolated from a coastal seawater.</title>
        <authorList>
            <person name="Bayburt H."/>
            <person name="Kim J.M."/>
            <person name="Choi B.J."/>
            <person name="Jeon C.O."/>
        </authorList>
    </citation>
    <scope>NUCLEOTIDE SEQUENCE [LARGE SCALE GENOMIC DNA]</scope>
    <source>
        <strain evidence="2 3">KCTC 32108</strain>
    </source>
</reference>
<evidence type="ECO:0000313" key="2">
    <source>
        <dbReference type="EMBL" id="MDU0353645.1"/>
    </source>
</evidence>
<proteinExistence type="predicted"/>
<evidence type="ECO:0008006" key="4">
    <source>
        <dbReference type="Google" id="ProtNLM"/>
    </source>
</evidence>
<dbReference type="Proteomes" id="UP001247805">
    <property type="component" value="Unassembled WGS sequence"/>
</dbReference>
<dbReference type="EMBL" id="JAWDIO010000002">
    <property type="protein sequence ID" value="MDU0353645.1"/>
    <property type="molecule type" value="Genomic_DNA"/>
</dbReference>
<keyword evidence="3" id="KW-1185">Reference proteome</keyword>
<accession>A0ABU3SUH0</accession>
<protein>
    <recommendedName>
        <fullName evidence="4">YD repeat protein</fullName>
    </recommendedName>
</protein>
<evidence type="ECO:0000256" key="1">
    <source>
        <dbReference type="SAM" id="MobiDB-lite"/>
    </source>
</evidence>
<dbReference type="RefSeq" id="WP_316025300.1">
    <property type="nucleotide sequence ID" value="NZ_JAWDIO010000002.1"/>
</dbReference>